<name>A0ABV4W396_9GAMM</name>
<sequence>MSRYLLLTKLWQNKKHLQIYLLKTNHYQPRSNSAHTTRRYWFSNDVMTTWLESLWRLYGLRLLYSRSKTGASEIKAIKTKSYKFFYLAVLRFYDSSLLLTIYLFRDTVFPKTAKTIKPAKKQTLANKTP</sequence>
<comment type="caution">
    <text evidence="1">The sequence shown here is derived from an EMBL/GenBank/DDBJ whole genome shotgun (WGS) entry which is preliminary data.</text>
</comment>
<evidence type="ECO:0000313" key="2">
    <source>
        <dbReference type="Proteomes" id="UP001576762"/>
    </source>
</evidence>
<proteinExistence type="predicted"/>
<evidence type="ECO:0000313" key="1">
    <source>
        <dbReference type="EMBL" id="MFB2714656.1"/>
    </source>
</evidence>
<dbReference type="EMBL" id="JBHFLD010000004">
    <property type="protein sequence ID" value="MFB2714656.1"/>
    <property type="molecule type" value="Genomic_DNA"/>
</dbReference>
<dbReference type="Proteomes" id="UP001576762">
    <property type="component" value="Unassembled WGS sequence"/>
</dbReference>
<keyword evidence="2" id="KW-1185">Reference proteome</keyword>
<accession>A0ABV4W396</accession>
<reference evidence="1 2" key="1">
    <citation type="submission" date="2024-09" db="EMBL/GenBank/DDBJ databases">
        <title>Draft genome sequences of 6 high pH adapted Marinobacter shengliensis sp. isolated from Mariana forearc serpentinite mud volcanoes.</title>
        <authorList>
            <person name="Elkassas S."/>
            <person name="Serres M."/>
            <person name="Michael N."/>
            <person name="Amina P."/>
            <person name="Teodora Z."/>
            <person name="Julie H."/>
        </authorList>
    </citation>
    <scope>NUCLEOTIDE SEQUENCE [LARGE SCALE GENOMIC DNA]</scope>
    <source>
        <strain evidence="1 2">EB4</strain>
    </source>
</reference>
<gene>
    <name evidence="1" type="ORF">ACE05E_04095</name>
</gene>
<organism evidence="1 2">
    <name type="scientific">Marinobacter shengliensis</name>
    <dbReference type="NCBI Taxonomy" id="1389223"/>
    <lineage>
        <taxon>Bacteria</taxon>
        <taxon>Pseudomonadati</taxon>
        <taxon>Pseudomonadota</taxon>
        <taxon>Gammaproteobacteria</taxon>
        <taxon>Pseudomonadales</taxon>
        <taxon>Marinobacteraceae</taxon>
        <taxon>Marinobacter</taxon>
    </lineage>
</organism>
<protein>
    <submittedName>
        <fullName evidence="1">Uncharacterized protein</fullName>
    </submittedName>
</protein>
<dbReference type="RefSeq" id="WP_374812982.1">
    <property type="nucleotide sequence ID" value="NZ_JBHFLD010000004.1"/>
</dbReference>